<dbReference type="Pfam" id="PF05193">
    <property type="entry name" value="Peptidase_M16_C"/>
    <property type="match status" value="1"/>
</dbReference>
<evidence type="ECO:0000259" key="2">
    <source>
        <dbReference type="Pfam" id="PF00675"/>
    </source>
</evidence>
<dbReference type="SUPFAM" id="SSF63411">
    <property type="entry name" value="LuxS/MPP-like metallohydrolase"/>
    <property type="match status" value="2"/>
</dbReference>
<feature type="signal peptide" evidence="1">
    <location>
        <begin position="1"/>
        <end position="32"/>
    </location>
</feature>
<accession>A0ABR9CG76</accession>
<dbReference type="InterPro" id="IPR007863">
    <property type="entry name" value="Peptidase_M16_C"/>
</dbReference>
<dbReference type="Pfam" id="PF00675">
    <property type="entry name" value="Peptidase_M16"/>
    <property type="match status" value="1"/>
</dbReference>
<protein>
    <submittedName>
        <fullName evidence="4">Insulinase family protein</fullName>
    </submittedName>
</protein>
<proteinExistence type="predicted"/>
<feature type="chain" id="PRO_5045990412" evidence="1">
    <location>
        <begin position="33"/>
        <end position="443"/>
    </location>
</feature>
<organism evidence="4 5">
    <name type="scientific">Roseibium polysiphoniae</name>
    <dbReference type="NCBI Taxonomy" id="2571221"/>
    <lineage>
        <taxon>Bacteria</taxon>
        <taxon>Pseudomonadati</taxon>
        <taxon>Pseudomonadota</taxon>
        <taxon>Alphaproteobacteria</taxon>
        <taxon>Hyphomicrobiales</taxon>
        <taxon>Stappiaceae</taxon>
        <taxon>Roseibium</taxon>
    </lineage>
</organism>
<gene>
    <name evidence="4" type="ORF">IG617_17335</name>
</gene>
<dbReference type="InterPro" id="IPR011765">
    <property type="entry name" value="Pept_M16_N"/>
</dbReference>
<name>A0ABR9CG76_9HYPH</name>
<dbReference type="Proteomes" id="UP000615687">
    <property type="component" value="Unassembled WGS sequence"/>
</dbReference>
<dbReference type="InterPro" id="IPR011249">
    <property type="entry name" value="Metalloenz_LuxS/M16"/>
</dbReference>
<feature type="domain" description="Peptidase M16 C-terminal" evidence="3">
    <location>
        <begin position="198"/>
        <end position="372"/>
    </location>
</feature>
<keyword evidence="1" id="KW-0732">Signal</keyword>
<dbReference type="PANTHER" id="PTHR11851">
    <property type="entry name" value="METALLOPROTEASE"/>
    <property type="match status" value="1"/>
</dbReference>
<comment type="caution">
    <text evidence="4">The sequence shown here is derived from an EMBL/GenBank/DDBJ whole genome shotgun (WGS) entry which is preliminary data.</text>
</comment>
<dbReference type="PANTHER" id="PTHR11851:SF224">
    <property type="entry name" value="PROCESSING PROTEASE"/>
    <property type="match status" value="1"/>
</dbReference>
<sequence>MLHFAQKHLRHAISAGAVALGALGLTLSTAQAVDIQRVVSPKGIEAWLVEDNTVPIIAVNFSFNGGAVQDPEGKEGLTRLLASTLDEGAGDLSSEKFQARMEDLAVGISFNTGKDYFYGSLRALTPARDEAFDLLRLAVNDPRFDEVAVDRMKAQLAVGIRRATRDPDTIASRNMLKAMLGEHPYATPTSGTEESLASLTRDDLLSQKNRIFSRETLRIGVVGDINAETLAPLLDMVFETLPGTGDINPVPAMDVQAGQRVDHAMPVPQTKLVFALPGLKRDDPDYQAAFVMNHILGGGTFTSWLYEEVREKRGLSYSTGTSLSPYDAGGLLLGSAATRADRAEETLAVILEQFERMATEGPTEAELESAKRFLTGSYPLRFDASGKIARQLVALQNAELGIDYFDRRNSEIEAVTLEDVRRVAKRLLAGKVPTVSTVGPASN</sequence>
<dbReference type="InterPro" id="IPR050361">
    <property type="entry name" value="MPP/UQCRC_Complex"/>
</dbReference>
<feature type="domain" description="Peptidase M16 N-terminal" evidence="2">
    <location>
        <begin position="50"/>
        <end position="192"/>
    </location>
</feature>
<dbReference type="RefSeq" id="WP_192110489.1">
    <property type="nucleotide sequence ID" value="NZ_JACYXJ010000006.1"/>
</dbReference>
<evidence type="ECO:0000313" key="4">
    <source>
        <dbReference type="EMBL" id="MBD8878060.1"/>
    </source>
</evidence>
<dbReference type="EMBL" id="JACYXJ010000006">
    <property type="protein sequence ID" value="MBD8878060.1"/>
    <property type="molecule type" value="Genomic_DNA"/>
</dbReference>
<evidence type="ECO:0000256" key="1">
    <source>
        <dbReference type="SAM" id="SignalP"/>
    </source>
</evidence>
<evidence type="ECO:0000259" key="3">
    <source>
        <dbReference type="Pfam" id="PF05193"/>
    </source>
</evidence>
<dbReference type="Gene3D" id="3.30.830.10">
    <property type="entry name" value="Metalloenzyme, LuxS/M16 peptidase-like"/>
    <property type="match status" value="2"/>
</dbReference>
<reference evidence="4 5" key="1">
    <citation type="submission" date="2020-09" db="EMBL/GenBank/DDBJ databases">
        <title>The genome sequence of type strain Labrenzia polysiphoniae KACC 19711.</title>
        <authorList>
            <person name="Liu Y."/>
        </authorList>
    </citation>
    <scope>NUCLEOTIDE SEQUENCE [LARGE SCALE GENOMIC DNA]</scope>
    <source>
        <strain evidence="4 5">KACC 19711</strain>
    </source>
</reference>
<keyword evidence="5" id="KW-1185">Reference proteome</keyword>
<evidence type="ECO:0000313" key="5">
    <source>
        <dbReference type="Proteomes" id="UP000615687"/>
    </source>
</evidence>